<keyword evidence="6 7" id="KW-0560">Oxidoreductase</keyword>
<dbReference type="RefSeq" id="WP_239087145.1">
    <property type="nucleotide sequence ID" value="NZ_BOMK01000003.1"/>
</dbReference>
<dbReference type="InterPro" id="IPR037069">
    <property type="entry name" value="AcylCoA_DH/ox_N_sf"/>
</dbReference>
<dbReference type="EMBL" id="JACHNH010000001">
    <property type="protein sequence ID" value="MBB4764768.1"/>
    <property type="molecule type" value="Genomic_DNA"/>
</dbReference>
<evidence type="ECO:0000313" key="12">
    <source>
        <dbReference type="Proteomes" id="UP000578112"/>
    </source>
</evidence>
<comment type="caution">
    <text evidence="11">The sequence shown here is derived from an EMBL/GenBank/DDBJ whole genome shotgun (WGS) entry which is preliminary data.</text>
</comment>
<dbReference type="SUPFAM" id="SSF47203">
    <property type="entry name" value="Acyl-CoA dehydrogenase C-terminal domain-like"/>
    <property type="match status" value="1"/>
</dbReference>
<comment type="similarity">
    <text evidence="2 7">Belongs to the acyl-CoA dehydrogenase family.</text>
</comment>
<evidence type="ECO:0000256" key="3">
    <source>
        <dbReference type="ARBA" id="ARBA00019125"/>
    </source>
</evidence>
<evidence type="ECO:0000259" key="8">
    <source>
        <dbReference type="Pfam" id="PF00441"/>
    </source>
</evidence>
<reference evidence="11 12" key="1">
    <citation type="submission" date="2020-08" db="EMBL/GenBank/DDBJ databases">
        <title>Sequencing the genomes of 1000 actinobacteria strains.</title>
        <authorList>
            <person name="Klenk H.-P."/>
        </authorList>
    </citation>
    <scope>NUCLEOTIDE SEQUENCE [LARGE SCALE GENOMIC DNA]</scope>
    <source>
        <strain evidence="11 12">DSM 43149</strain>
    </source>
</reference>
<comment type="cofactor">
    <cofactor evidence="1 7">
        <name>FAD</name>
        <dbReference type="ChEBI" id="CHEBI:57692"/>
    </cofactor>
</comment>
<dbReference type="InterPro" id="IPR013786">
    <property type="entry name" value="AcylCoA_DH/ox_N"/>
</dbReference>
<dbReference type="Proteomes" id="UP000578112">
    <property type="component" value="Unassembled WGS sequence"/>
</dbReference>
<dbReference type="InterPro" id="IPR006091">
    <property type="entry name" value="Acyl-CoA_Oxase/DH_mid-dom"/>
</dbReference>
<dbReference type="InterPro" id="IPR006089">
    <property type="entry name" value="Acyl-CoA_DH_CS"/>
</dbReference>
<dbReference type="InterPro" id="IPR036250">
    <property type="entry name" value="AcylCo_DH-like_C"/>
</dbReference>
<dbReference type="InterPro" id="IPR009100">
    <property type="entry name" value="AcylCoA_DH/oxidase_NM_dom_sf"/>
</dbReference>
<feature type="domain" description="Acyl-CoA oxidase/dehydrogenase middle" evidence="9">
    <location>
        <begin position="143"/>
        <end position="233"/>
    </location>
</feature>
<dbReference type="Gene3D" id="2.40.110.10">
    <property type="entry name" value="Butyryl-CoA Dehydrogenase, subunit A, domain 2"/>
    <property type="match status" value="1"/>
</dbReference>
<evidence type="ECO:0000256" key="4">
    <source>
        <dbReference type="ARBA" id="ARBA00022630"/>
    </source>
</evidence>
<dbReference type="GO" id="GO:0005737">
    <property type="term" value="C:cytoplasm"/>
    <property type="evidence" value="ECO:0007669"/>
    <property type="project" value="TreeGrafter"/>
</dbReference>
<dbReference type="GO" id="GO:0003995">
    <property type="term" value="F:acyl-CoA dehydrogenase activity"/>
    <property type="evidence" value="ECO:0007669"/>
    <property type="project" value="InterPro"/>
</dbReference>
<evidence type="ECO:0000256" key="7">
    <source>
        <dbReference type="RuleBase" id="RU362125"/>
    </source>
</evidence>
<dbReference type="Gene3D" id="1.10.540.10">
    <property type="entry name" value="Acyl-CoA dehydrogenase/oxidase, N-terminal domain"/>
    <property type="match status" value="1"/>
</dbReference>
<evidence type="ECO:0000256" key="5">
    <source>
        <dbReference type="ARBA" id="ARBA00022827"/>
    </source>
</evidence>
<keyword evidence="5 7" id="KW-0274">FAD</keyword>
<dbReference type="SUPFAM" id="SSF56645">
    <property type="entry name" value="Acyl-CoA dehydrogenase NM domain-like"/>
    <property type="match status" value="1"/>
</dbReference>
<dbReference type="FunFam" id="1.20.140.10:FF:000001">
    <property type="entry name" value="Acyl-CoA dehydrogenase"/>
    <property type="match status" value="1"/>
</dbReference>
<dbReference type="PANTHER" id="PTHR48083:SF2">
    <property type="entry name" value="MEDIUM-CHAIN SPECIFIC ACYL-COA DEHYDROGENASE, MITOCHONDRIAL"/>
    <property type="match status" value="1"/>
</dbReference>
<feature type="domain" description="Acyl-CoA dehydrogenase/oxidase C-terminal" evidence="8">
    <location>
        <begin position="247"/>
        <end position="393"/>
    </location>
</feature>
<evidence type="ECO:0000256" key="6">
    <source>
        <dbReference type="ARBA" id="ARBA00023002"/>
    </source>
</evidence>
<keyword evidence="12" id="KW-1185">Reference proteome</keyword>
<dbReference type="InterPro" id="IPR009075">
    <property type="entry name" value="AcylCo_DH/oxidase_C"/>
</dbReference>
<gene>
    <name evidence="11" type="ORF">BJ971_005324</name>
</gene>
<dbReference type="AlphaFoldDB" id="A0A7W7MRY0"/>
<keyword evidence="4 7" id="KW-0285">Flavoprotein</keyword>
<evidence type="ECO:0000259" key="9">
    <source>
        <dbReference type="Pfam" id="PF02770"/>
    </source>
</evidence>
<evidence type="ECO:0000256" key="1">
    <source>
        <dbReference type="ARBA" id="ARBA00001974"/>
    </source>
</evidence>
<dbReference type="Pfam" id="PF02770">
    <property type="entry name" value="Acyl-CoA_dh_M"/>
    <property type="match status" value="1"/>
</dbReference>
<dbReference type="Pfam" id="PF00441">
    <property type="entry name" value="Acyl-CoA_dh_1"/>
    <property type="match status" value="1"/>
</dbReference>
<dbReference type="GO" id="GO:0050660">
    <property type="term" value="F:flavin adenine dinucleotide binding"/>
    <property type="evidence" value="ECO:0007669"/>
    <property type="project" value="InterPro"/>
</dbReference>
<name>A0A7W7MRY0_9ACTN</name>
<organism evidence="11 12">
    <name type="scientific">Actinoplanes digitatis</name>
    <dbReference type="NCBI Taxonomy" id="1868"/>
    <lineage>
        <taxon>Bacteria</taxon>
        <taxon>Bacillati</taxon>
        <taxon>Actinomycetota</taxon>
        <taxon>Actinomycetes</taxon>
        <taxon>Micromonosporales</taxon>
        <taxon>Micromonosporaceae</taxon>
        <taxon>Actinoplanes</taxon>
    </lineage>
</organism>
<dbReference type="InterPro" id="IPR046373">
    <property type="entry name" value="Acyl-CoA_Oxase/DH_mid-dom_sf"/>
</dbReference>
<evidence type="ECO:0000313" key="11">
    <source>
        <dbReference type="EMBL" id="MBB4764768.1"/>
    </source>
</evidence>
<evidence type="ECO:0000256" key="2">
    <source>
        <dbReference type="ARBA" id="ARBA00009347"/>
    </source>
</evidence>
<dbReference type="PANTHER" id="PTHR48083">
    <property type="entry name" value="MEDIUM-CHAIN SPECIFIC ACYL-COA DEHYDROGENASE, MITOCHONDRIAL-RELATED"/>
    <property type="match status" value="1"/>
</dbReference>
<dbReference type="Gene3D" id="1.20.140.10">
    <property type="entry name" value="Butyryl-CoA Dehydrogenase, subunit A, domain 3"/>
    <property type="match status" value="1"/>
</dbReference>
<proteinExistence type="inferred from homology"/>
<dbReference type="GO" id="GO:0033539">
    <property type="term" value="P:fatty acid beta-oxidation using acyl-CoA dehydrogenase"/>
    <property type="evidence" value="ECO:0007669"/>
    <property type="project" value="TreeGrafter"/>
</dbReference>
<dbReference type="PROSITE" id="PS00072">
    <property type="entry name" value="ACYL_COA_DH_1"/>
    <property type="match status" value="1"/>
</dbReference>
<accession>A0A7W7MRY0</accession>
<feature type="domain" description="Acyl-CoA dehydrogenase/oxidase N-terminal" evidence="10">
    <location>
        <begin position="31"/>
        <end position="138"/>
    </location>
</feature>
<dbReference type="InterPro" id="IPR050741">
    <property type="entry name" value="Acyl-CoA_dehydrogenase"/>
</dbReference>
<protein>
    <recommendedName>
        <fullName evidence="3">Medium-chain specific acyl-CoA dehydrogenase, mitochondrial</fullName>
    </recommendedName>
</protein>
<sequence length="413" mass="43851">MEKGSLLSTERPTLAGLDPAMLGLPFYEDRHAELAERVTAWTARHAELWRRPLPSPPAEHGRTVLRELGDAGLLAFLHPAAPGTDGDLRSLCLAREALAYADDLADFAFSIQALSATPILRHGSPAQRERFLPGLAAGTLQGAFAVSEPQAGSDLAAAATRATREGDGFVLDGVKAWIANAGTADVYAVLARTGEGAAALGLSMFLVPADTPGVRIEPADLVAPRAFGHLHLDGVRLGADALLGRSGGGFAIALEVLDRFRMTVGAAAVGFARRAAHSALRHTRSRAIYGSRLSDLGTVRAALADMDVRLNAAGLLVARAAWEADRESRYQKHSAIAKLYATEAAQSVVDDCVQMFGAAGLVADTITERLYRQIRSLRIYEGASEVQRDVIAGSLDLRRAQQCGAIFDVDRES</sequence>
<dbReference type="Pfam" id="PF02771">
    <property type="entry name" value="Acyl-CoA_dh_N"/>
    <property type="match status" value="1"/>
</dbReference>
<evidence type="ECO:0000259" key="10">
    <source>
        <dbReference type="Pfam" id="PF02771"/>
    </source>
</evidence>